<dbReference type="InterPro" id="IPR000600">
    <property type="entry name" value="ROK"/>
</dbReference>
<keyword evidence="3" id="KW-1185">Reference proteome</keyword>
<dbReference type="PANTHER" id="PTHR18964">
    <property type="entry name" value="ROK (REPRESSOR, ORF, KINASE) FAMILY"/>
    <property type="match status" value="1"/>
</dbReference>
<dbReference type="InterPro" id="IPR036388">
    <property type="entry name" value="WH-like_DNA-bd_sf"/>
</dbReference>
<organism evidence="2 3">
    <name type="scientific">Rugosimonospora acidiphila</name>
    <dbReference type="NCBI Taxonomy" id="556531"/>
    <lineage>
        <taxon>Bacteria</taxon>
        <taxon>Bacillati</taxon>
        <taxon>Actinomycetota</taxon>
        <taxon>Actinomycetes</taxon>
        <taxon>Micromonosporales</taxon>
        <taxon>Micromonosporaceae</taxon>
        <taxon>Rugosimonospora</taxon>
    </lineage>
</organism>
<dbReference type="SUPFAM" id="SSF53067">
    <property type="entry name" value="Actin-like ATPase domain"/>
    <property type="match status" value="2"/>
</dbReference>
<proteinExistence type="inferred from homology"/>
<dbReference type="InterPro" id="IPR036390">
    <property type="entry name" value="WH_DNA-bd_sf"/>
</dbReference>
<dbReference type="RefSeq" id="WP_345635354.1">
    <property type="nucleotide sequence ID" value="NZ_BAABJQ010000022.1"/>
</dbReference>
<evidence type="ECO:0000313" key="2">
    <source>
        <dbReference type="EMBL" id="GAA5194959.1"/>
    </source>
</evidence>
<dbReference type="EMBL" id="BAABJQ010000022">
    <property type="protein sequence ID" value="GAA5194959.1"/>
    <property type="molecule type" value="Genomic_DNA"/>
</dbReference>
<comment type="caution">
    <text evidence="2">The sequence shown here is derived from an EMBL/GenBank/DDBJ whole genome shotgun (WGS) entry which is preliminary data.</text>
</comment>
<accession>A0ABP9SHU4</accession>
<dbReference type="Proteomes" id="UP001501570">
    <property type="component" value="Unassembled WGS sequence"/>
</dbReference>
<gene>
    <name evidence="2" type="ORF">GCM10023322_60580</name>
</gene>
<protein>
    <submittedName>
        <fullName evidence="2">ROK family protein</fullName>
    </submittedName>
</protein>
<evidence type="ECO:0000313" key="3">
    <source>
        <dbReference type="Proteomes" id="UP001501570"/>
    </source>
</evidence>
<dbReference type="InterPro" id="IPR043129">
    <property type="entry name" value="ATPase_NBD"/>
</dbReference>
<dbReference type="CDD" id="cd24076">
    <property type="entry name" value="ASKHA_ATPase_ROK_BsXylR-like"/>
    <property type="match status" value="1"/>
</dbReference>
<dbReference type="Gene3D" id="3.30.420.40">
    <property type="match status" value="2"/>
</dbReference>
<comment type="similarity">
    <text evidence="1">Belongs to the ROK (NagC/XylR) family.</text>
</comment>
<dbReference type="Pfam" id="PF00480">
    <property type="entry name" value="ROK"/>
    <property type="match status" value="1"/>
</dbReference>
<dbReference type="PANTHER" id="PTHR18964:SF149">
    <property type="entry name" value="BIFUNCTIONAL UDP-N-ACETYLGLUCOSAMINE 2-EPIMERASE_N-ACETYLMANNOSAMINE KINASE"/>
    <property type="match status" value="1"/>
</dbReference>
<sequence length="396" mass="39896">MDGPARQRSLWQHNLAVVLDEVRAATPTSRARISQHTGLTRATVSALVDALVRARLVDEVGPAPRGGAGRPATGLVLSPSGPAGLGLEINVDYLAAAVVDLTGQVRHLEVRQVDQRGRAPAEVLADVADLAAGARRVAGLPLAGARLAVPGLVDAPGLVRLAPNLGWRDLDVLGPLTAAPDWPDLPVGIDNEANLAALGELATAGRERSFLYVSGEVGVGAGIVLDGALLRGTHGWSGEIGHVTVAADGPVCRCGARGCLEQYAGQEAILRAAGVPAGEALPADLAVRRLAELAGADDPAAIGALSAAGRALGIVAAGVLNVLDLDAVVLGGSFAPLAGWLTGHVEREVAGRVLTAAWSPVCVRACSLGTRAAVVGAAGAVVREVLAAPSAWIDGG</sequence>
<dbReference type="Gene3D" id="1.10.10.10">
    <property type="entry name" value="Winged helix-like DNA-binding domain superfamily/Winged helix DNA-binding domain"/>
    <property type="match status" value="1"/>
</dbReference>
<dbReference type="SUPFAM" id="SSF46785">
    <property type="entry name" value="Winged helix' DNA-binding domain"/>
    <property type="match status" value="1"/>
</dbReference>
<name>A0ABP9SHU4_9ACTN</name>
<reference evidence="3" key="1">
    <citation type="journal article" date="2019" name="Int. J. Syst. Evol. Microbiol.">
        <title>The Global Catalogue of Microorganisms (GCM) 10K type strain sequencing project: providing services to taxonomists for standard genome sequencing and annotation.</title>
        <authorList>
            <consortium name="The Broad Institute Genomics Platform"/>
            <consortium name="The Broad Institute Genome Sequencing Center for Infectious Disease"/>
            <person name="Wu L."/>
            <person name="Ma J."/>
        </authorList>
    </citation>
    <scope>NUCLEOTIDE SEQUENCE [LARGE SCALE GENOMIC DNA]</scope>
    <source>
        <strain evidence="3">JCM 18304</strain>
    </source>
</reference>
<evidence type="ECO:0000256" key="1">
    <source>
        <dbReference type="ARBA" id="ARBA00006479"/>
    </source>
</evidence>